<dbReference type="Pfam" id="PF18319">
    <property type="entry name" value="Zn_ribbon_PriA"/>
    <property type="match status" value="1"/>
</dbReference>
<evidence type="ECO:0000313" key="16">
    <source>
        <dbReference type="Proteomes" id="UP000017081"/>
    </source>
</evidence>
<keyword evidence="10 12" id="KW-0413">Isomerase</keyword>
<evidence type="ECO:0000256" key="2">
    <source>
        <dbReference type="ARBA" id="ARBA00022705"/>
    </source>
</evidence>
<protein>
    <recommendedName>
        <fullName evidence="12">Replication restart protein PriA</fullName>
    </recommendedName>
    <alternativeName>
        <fullName evidence="12">ATP-dependent DNA helicase PriA</fullName>
        <ecNumber evidence="12">5.6.2.4</ecNumber>
    </alternativeName>
    <alternativeName>
        <fullName evidence="12">DNA 3'-5' helicase PriA</fullName>
    </alternativeName>
</protein>
<dbReference type="SMART" id="SM00487">
    <property type="entry name" value="DEXDc"/>
    <property type="match status" value="1"/>
</dbReference>
<dbReference type="HAMAP" id="MF_00983">
    <property type="entry name" value="PriA"/>
    <property type="match status" value="1"/>
</dbReference>
<comment type="function">
    <text evidence="12">Initiates the restart of stalled replication forks, which reloads the replicative helicase on sites other than the origin of replication. Recognizes and binds to abandoned replication forks and remodels them to uncover a helicase loading site. Promotes assembly of the primosome at these replication forks.</text>
</comment>
<evidence type="ECO:0000256" key="11">
    <source>
        <dbReference type="ARBA" id="ARBA00048988"/>
    </source>
</evidence>
<dbReference type="eggNOG" id="COG1198">
    <property type="taxonomic scope" value="Bacteria"/>
</dbReference>
<feature type="binding site" evidence="12">
    <location>
        <position position="501"/>
    </location>
    <ligand>
        <name>Zn(2+)</name>
        <dbReference type="ChEBI" id="CHEBI:29105"/>
        <label>2</label>
    </ligand>
</feature>
<dbReference type="AlphaFoldDB" id="U7V972"/>
<evidence type="ECO:0000256" key="4">
    <source>
        <dbReference type="ARBA" id="ARBA00022741"/>
    </source>
</evidence>
<keyword evidence="7 12" id="KW-0862">Zinc</keyword>
<dbReference type="Pfam" id="PF18074">
    <property type="entry name" value="PriA_C"/>
    <property type="match status" value="1"/>
</dbReference>
<evidence type="ECO:0000256" key="8">
    <source>
        <dbReference type="ARBA" id="ARBA00022840"/>
    </source>
</evidence>
<dbReference type="EC" id="5.6.2.4" evidence="12"/>
<dbReference type="Pfam" id="PF00271">
    <property type="entry name" value="Helicase_C"/>
    <property type="match status" value="1"/>
</dbReference>
<dbReference type="InterPro" id="IPR005259">
    <property type="entry name" value="PriA"/>
</dbReference>
<evidence type="ECO:0000256" key="3">
    <source>
        <dbReference type="ARBA" id="ARBA00022723"/>
    </source>
</evidence>
<proteinExistence type="inferred from homology"/>
<evidence type="ECO:0000313" key="15">
    <source>
        <dbReference type="EMBL" id="ERT68237.1"/>
    </source>
</evidence>
<dbReference type="InterPro" id="IPR006935">
    <property type="entry name" value="Helicase/UvrB_N"/>
</dbReference>
<dbReference type="HOGENOM" id="CLU_013353_3_1_0"/>
<comment type="catalytic activity">
    <reaction evidence="12">
        <text>Couples ATP hydrolysis with the unwinding of duplex DNA by translocating in the 3'-5' direction.</text>
        <dbReference type="EC" id="5.6.2.4"/>
    </reaction>
</comment>
<dbReference type="STRING" id="1319815.HMPREF0202_01882"/>
<dbReference type="GO" id="GO:1990077">
    <property type="term" value="C:primosome complex"/>
    <property type="evidence" value="ECO:0007669"/>
    <property type="project" value="UniProtKB-UniRule"/>
</dbReference>
<comment type="similarity">
    <text evidence="12">Belongs to the helicase family. PriA subfamily.</text>
</comment>
<comment type="cofactor">
    <cofactor evidence="12">
        <name>Zn(2+)</name>
        <dbReference type="ChEBI" id="CHEBI:29105"/>
    </cofactor>
    <text evidence="12">Binds 2 zinc ions per subunit.</text>
</comment>
<dbReference type="InterPro" id="IPR014001">
    <property type="entry name" value="Helicase_ATP-bd"/>
</dbReference>
<dbReference type="GO" id="GO:0006310">
    <property type="term" value="P:DNA recombination"/>
    <property type="evidence" value="ECO:0007669"/>
    <property type="project" value="InterPro"/>
</dbReference>
<reference evidence="15 16" key="1">
    <citation type="submission" date="2013-08" db="EMBL/GenBank/DDBJ databases">
        <authorList>
            <person name="Weinstock G."/>
            <person name="Sodergren E."/>
            <person name="Wylie T."/>
            <person name="Fulton L."/>
            <person name="Fulton R."/>
            <person name="Fronick C."/>
            <person name="O'Laughlin M."/>
            <person name="Godfrey J."/>
            <person name="Miner T."/>
            <person name="Herter B."/>
            <person name="Appelbaum E."/>
            <person name="Cordes M."/>
            <person name="Lek S."/>
            <person name="Wollam A."/>
            <person name="Pepin K.H."/>
            <person name="Palsikar V.B."/>
            <person name="Mitreva M."/>
            <person name="Wilson R.K."/>
        </authorList>
    </citation>
    <scope>NUCLEOTIDE SEQUENCE [LARGE SCALE GENOMIC DNA]</scope>
    <source>
        <strain evidence="15 16">ATCC BAA-474</strain>
    </source>
</reference>
<keyword evidence="5 12" id="KW-0378">Hydrolase</keyword>
<dbReference type="PANTHER" id="PTHR30580:SF0">
    <property type="entry name" value="PRIMOSOMAL PROTEIN N"/>
    <property type="match status" value="1"/>
</dbReference>
<keyword evidence="4 12" id="KW-0547">Nucleotide-binding</keyword>
<evidence type="ECO:0000256" key="7">
    <source>
        <dbReference type="ARBA" id="ARBA00022833"/>
    </source>
</evidence>
<dbReference type="EMBL" id="AXZF01000074">
    <property type="protein sequence ID" value="ERT68237.1"/>
    <property type="molecule type" value="Genomic_DNA"/>
</dbReference>
<dbReference type="Pfam" id="PF04851">
    <property type="entry name" value="ResIII"/>
    <property type="match status" value="1"/>
</dbReference>
<dbReference type="GO" id="GO:0005524">
    <property type="term" value="F:ATP binding"/>
    <property type="evidence" value="ECO:0007669"/>
    <property type="project" value="UniProtKB-UniRule"/>
</dbReference>
<feature type="domain" description="Helicase ATP-binding" evidence="13">
    <location>
        <begin position="247"/>
        <end position="413"/>
    </location>
</feature>
<feature type="binding site" evidence="12">
    <location>
        <position position="511"/>
    </location>
    <ligand>
        <name>Zn(2+)</name>
        <dbReference type="ChEBI" id="CHEBI:29105"/>
        <label>1</label>
    </ligand>
</feature>
<dbReference type="PATRIC" id="fig|1319815.3.peg.1816"/>
<feature type="binding site" evidence="12">
    <location>
        <position position="471"/>
    </location>
    <ligand>
        <name>Zn(2+)</name>
        <dbReference type="ChEBI" id="CHEBI:29105"/>
        <label>1</label>
    </ligand>
</feature>
<comment type="subunit">
    <text evidence="12">Component of the replication restart primosome.</text>
</comment>
<dbReference type="PROSITE" id="PS51194">
    <property type="entry name" value="HELICASE_CTER"/>
    <property type="match status" value="1"/>
</dbReference>
<dbReference type="GO" id="GO:0006302">
    <property type="term" value="P:double-strand break repair"/>
    <property type="evidence" value="ECO:0007669"/>
    <property type="project" value="InterPro"/>
</dbReference>
<dbReference type="InterPro" id="IPR027417">
    <property type="entry name" value="P-loop_NTPase"/>
</dbReference>
<feature type="binding site" evidence="12">
    <location>
        <position position="498"/>
    </location>
    <ligand>
        <name>Zn(2+)</name>
        <dbReference type="ChEBI" id="CHEBI:29105"/>
        <label>2</label>
    </ligand>
</feature>
<evidence type="ECO:0000256" key="9">
    <source>
        <dbReference type="ARBA" id="ARBA00023125"/>
    </source>
</evidence>
<keyword evidence="2 12" id="KW-0235">DNA replication</keyword>
<sequence>MRYYSVYIEKTKDFYTYASDEESINVGDRVLVSFRNKDKVGLIIEEEKDKEYTFKVLKIKKVLYEELSFSKKFIKLLLWIRDYYMSPFDQVFSTAVPSGVKIKYEDIYRPKNLNGTLIKDEILEYFLKKSLVRKKTLVDRFSKNKIQEYLDNNYLKVQDSWYGLQEDVEDVDLELKLYFQERVEIGKTTLEKKFDKKTIENHLKNGTLILERKIKSFNEEKLKKDIEKEVYKEDTKLNSEQERIKSGIETSNKRHFLIRGVTGSGKTEIYIQLIKRALENGKGSIFLVPEISLTPQMVKRFKKEFGEEVAILHSRLSNIERAKEWYSIYTGDKRVVLGVRSAIFAPVKNLEYIIVDEEHENSYKQDSTPRYNAKYVAIKKAELENAKVVLGSATPSIESYYYAKKGIFQLFEIDHRYKDAKLPEIEIVDMKEEKDSFFSEKLLEEIRGALLRKEQIILLLNRKGYSTLVQCQECGHMEECEHCSIKLNYYASNNSLKCNYCGISKRFLGHCSKCGSKNISFSGRGVERVEEELRKRFPVNIIRVDGDVSKEKNFYENMYNDFLGGKYDIMIGTQMISRGLHFPNVTLVGVINADTIMSIPDFRSGERTYQMITQVAGRAGRGEKKGKVIIQTYQPENYIIEKIQENSYINFYEKEIEKREILFYPPFSKIINIGISSNEEYGLEEYCHLVFKEIEHEKVELYGPMKSLVYKVKGRYRCNIFIKGDRREINEYKIFLENKLKKIENKKYRIVVDVDPINLI</sequence>
<dbReference type="Gene3D" id="3.40.50.300">
    <property type="entry name" value="P-loop containing nucleotide triphosphate hydrolases"/>
    <property type="match status" value="2"/>
</dbReference>
<feature type="binding site" evidence="12">
    <location>
        <position position="474"/>
    </location>
    <ligand>
        <name>Zn(2+)</name>
        <dbReference type="ChEBI" id="CHEBI:29105"/>
        <label>1</label>
    </ligand>
</feature>
<dbReference type="InterPro" id="IPR040498">
    <property type="entry name" value="PriA_CRR"/>
</dbReference>
<evidence type="ECO:0000256" key="10">
    <source>
        <dbReference type="ARBA" id="ARBA00023235"/>
    </source>
</evidence>
<dbReference type="GO" id="GO:0003677">
    <property type="term" value="F:DNA binding"/>
    <property type="evidence" value="ECO:0007669"/>
    <property type="project" value="UniProtKB-UniRule"/>
</dbReference>
<evidence type="ECO:0000256" key="6">
    <source>
        <dbReference type="ARBA" id="ARBA00022806"/>
    </source>
</evidence>
<name>U7V972_9FUSO</name>
<keyword evidence="9 12" id="KW-0238">DNA-binding</keyword>
<keyword evidence="1 12" id="KW-0639">Primosome</keyword>
<dbReference type="InterPro" id="IPR041222">
    <property type="entry name" value="PriA_3primeBD"/>
</dbReference>
<dbReference type="InterPro" id="IPR001650">
    <property type="entry name" value="Helicase_C-like"/>
</dbReference>
<keyword evidence="3 12" id="KW-0479">Metal-binding</keyword>
<dbReference type="NCBIfam" id="TIGR00595">
    <property type="entry name" value="priA"/>
    <property type="match status" value="1"/>
</dbReference>
<organism evidence="15 16">
    <name type="scientific">Cetobacterium somerae ATCC BAA-474</name>
    <dbReference type="NCBI Taxonomy" id="1319815"/>
    <lineage>
        <taxon>Bacteria</taxon>
        <taxon>Fusobacteriati</taxon>
        <taxon>Fusobacteriota</taxon>
        <taxon>Fusobacteriia</taxon>
        <taxon>Fusobacteriales</taxon>
        <taxon>Fusobacteriaceae</taxon>
        <taxon>Cetobacterium</taxon>
    </lineage>
</organism>
<keyword evidence="6 12" id="KW-0347">Helicase</keyword>
<dbReference type="InterPro" id="IPR042115">
    <property type="entry name" value="PriA_3primeBD_sf"/>
</dbReference>
<dbReference type="CDD" id="cd17929">
    <property type="entry name" value="DEXHc_priA"/>
    <property type="match status" value="1"/>
</dbReference>
<dbReference type="PANTHER" id="PTHR30580">
    <property type="entry name" value="PRIMOSOMAL PROTEIN N"/>
    <property type="match status" value="1"/>
</dbReference>
<dbReference type="PROSITE" id="PS51192">
    <property type="entry name" value="HELICASE_ATP_BIND_1"/>
    <property type="match status" value="1"/>
</dbReference>
<feature type="domain" description="Helicase C-terminal" evidence="14">
    <location>
        <begin position="503"/>
        <end position="662"/>
    </location>
</feature>
<dbReference type="FunFam" id="3.40.50.300:FF:000489">
    <property type="entry name" value="Primosome assembly protein PriA"/>
    <property type="match status" value="1"/>
</dbReference>
<dbReference type="Pfam" id="PF17764">
    <property type="entry name" value="PriA_3primeBD"/>
    <property type="match status" value="1"/>
</dbReference>
<dbReference type="GO" id="GO:0016887">
    <property type="term" value="F:ATP hydrolysis activity"/>
    <property type="evidence" value="ECO:0007669"/>
    <property type="project" value="RHEA"/>
</dbReference>
<dbReference type="RefSeq" id="WP_023051416.1">
    <property type="nucleotide sequence ID" value="NZ_CP173065.2"/>
</dbReference>
<keyword evidence="16" id="KW-1185">Reference proteome</keyword>
<evidence type="ECO:0000256" key="5">
    <source>
        <dbReference type="ARBA" id="ARBA00022801"/>
    </source>
</evidence>
<dbReference type="Proteomes" id="UP000017081">
    <property type="component" value="Unassembled WGS sequence"/>
</dbReference>
<evidence type="ECO:0000256" key="1">
    <source>
        <dbReference type="ARBA" id="ARBA00022515"/>
    </source>
</evidence>
<dbReference type="GO" id="GO:0006269">
    <property type="term" value="P:DNA replication, synthesis of primer"/>
    <property type="evidence" value="ECO:0007669"/>
    <property type="project" value="UniProtKB-KW"/>
</dbReference>
<feature type="binding site" evidence="12">
    <location>
        <position position="480"/>
    </location>
    <ligand>
        <name>Zn(2+)</name>
        <dbReference type="ChEBI" id="CHEBI:29105"/>
        <label>2</label>
    </ligand>
</feature>
<evidence type="ECO:0000259" key="14">
    <source>
        <dbReference type="PROSITE" id="PS51194"/>
    </source>
</evidence>
<dbReference type="GO" id="GO:0043138">
    <property type="term" value="F:3'-5' DNA helicase activity"/>
    <property type="evidence" value="ECO:0007669"/>
    <property type="project" value="UniProtKB-EC"/>
</dbReference>
<dbReference type="SMART" id="SM00490">
    <property type="entry name" value="HELICc"/>
    <property type="match status" value="1"/>
</dbReference>
<dbReference type="CDD" id="cd18804">
    <property type="entry name" value="SF2_C_priA"/>
    <property type="match status" value="1"/>
</dbReference>
<accession>U7V972</accession>
<dbReference type="Gene3D" id="3.40.1440.60">
    <property type="entry name" value="PriA, 3(prime) DNA-binding domain"/>
    <property type="match status" value="1"/>
</dbReference>
<comment type="caution">
    <text evidence="15">The sequence shown here is derived from an EMBL/GenBank/DDBJ whole genome shotgun (WGS) entry which is preliminary data.</text>
</comment>
<gene>
    <name evidence="12" type="primary">priA</name>
    <name evidence="15" type="ORF">HMPREF0202_01882</name>
</gene>
<keyword evidence="8 12" id="KW-0067">ATP-binding</keyword>
<evidence type="ECO:0000259" key="13">
    <source>
        <dbReference type="PROSITE" id="PS51192"/>
    </source>
</evidence>
<dbReference type="GO" id="GO:0006270">
    <property type="term" value="P:DNA replication initiation"/>
    <property type="evidence" value="ECO:0007669"/>
    <property type="project" value="TreeGrafter"/>
</dbReference>
<feature type="binding site" evidence="12">
    <location>
        <position position="514"/>
    </location>
    <ligand>
        <name>Zn(2+)</name>
        <dbReference type="ChEBI" id="CHEBI:29105"/>
        <label>1</label>
    </ligand>
</feature>
<feature type="binding site" evidence="12">
    <location>
        <position position="483"/>
    </location>
    <ligand>
        <name>Zn(2+)</name>
        <dbReference type="ChEBI" id="CHEBI:29105"/>
        <label>2</label>
    </ligand>
</feature>
<evidence type="ECO:0000256" key="12">
    <source>
        <dbReference type="HAMAP-Rule" id="MF_00983"/>
    </source>
</evidence>
<dbReference type="SUPFAM" id="SSF52540">
    <property type="entry name" value="P-loop containing nucleoside triphosphate hydrolases"/>
    <property type="match status" value="2"/>
</dbReference>
<dbReference type="InterPro" id="IPR041236">
    <property type="entry name" value="PriA_C"/>
</dbReference>
<comment type="catalytic activity">
    <reaction evidence="11 12">
        <text>ATP + H2O = ADP + phosphate + H(+)</text>
        <dbReference type="Rhea" id="RHEA:13065"/>
        <dbReference type="ChEBI" id="CHEBI:15377"/>
        <dbReference type="ChEBI" id="CHEBI:15378"/>
        <dbReference type="ChEBI" id="CHEBI:30616"/>
        <dbReference type="ChEBI" id="CHEBI:43474"/>
        <dbReference type="ChEBI" id="CHEBI:456216"/>
        <dbReference type="EC" id="5.6.2.4"/>
    </reaction>
</comment>
<dbReference type="GO" id="GO:0008270">
    <property type="term" value="F:zinc ion binding"/>
    <property type="evidence" value="ECO:0007669"/>
    <property type="project" value="UniProtKB-UniRule"/>
</dbReference>